<dbReference type="EMBL" id="JAHXZJ010002237">
    <property type="protein sequence ID" value="KAH0547317.1"/>
    <property type="molecule type" value="Genomic_DNA"/>
</dbReference>
<dbReference type="Proteomes" id="UP000826195">
    <property type="component" value="Unassembled WGS sequence"/>
</dbReference>
<protein>
    <submittedName>
        <fullName evidence="1">Uncharacterized protein</fullName>
    </submittedName>
</protein>
<evidence type="ECO:0000313" key="1">
    <source>
        <dbReference type="EMBL" id="KAH0547317.1"/>
    </source>
</evidence>
<evidence type="ECO:0000313" key="2">
    <source>
        <dbReference type="Proteomes" id="UP000826195"/>
    </source>
</evidence>
<organism evidence="1 2">
    <name type="scientific">Cotesia glomerata</name>
    <name type="common">Lepidopteran parasitic wasp</name>
    <name type="synonym">Apanteles glomeratus</name>
    <dbReference type="NCBI Taxonomy" id="32391"/>
    <lineage>
        <taxon>Eukaryota</taxon>
        <taxon>Metazoa</taxon>
        <taxon>Ecdysozoa</taxon>
        <taxon>Arthropoda</taxon>
        <taxon>Hexapoda</taxon>
        <taxon>Insecta</taxon>
        <taxon>Pterygota</taxon>
        <taxon>Neoptera</taxon>
        <taxon>Endopterygota</taxon>
        <taxon>Hymenoptera</taxon>
        <taxon>Apocrita</taxon>
        <taxon>Ichneumonoidea</taxon>
        <taxon>Braconidae</taxon>
        <taxon>Microgastrinae</taxon>
        <taxon>Cotesia</taxon>
    </lineage>
</organism>
<sequence length="136" mass="16100">MFTSIFQANRFKEPGIKVSPGQFHQAFEYGRYFHQPYTLFLFAFRLCPNELHLKYSKSTTTRRRNQNQTPDSRHWTNIKGIIKTKGEDEERTGMILSEGFKTPEIWCLRAGTRSLVIDRKVRYHTPKSLLQYPRGQ</sequence>
<proteinExistence type="predicted"/>
<name>A0AAV7HTB1_COTGL</name>
<keyword evidence="2" id="KW-1185">Reference proteome</keyword>
<reference evidence="1 2" key="1">
    <citation type="journal article" date="2021" name="J. Hered.">
        <title>A chromosome-level genome assembly of the parasitoid wasp, Cotesia glomerata (Hymenoptera: Braconidae).</title>
        <authorList>
            <person name="Pinto B.J."/>
            <person name="Weis J.J."/>
            <person name="Gamble T."/>
            <person name="Ode P.J."/>
            <person name="Paul R."/>
            <person name="Zaspel J.M."/>
        </authorList>
    </citation>
    <scope>NUCLEOTIDE SEQUENCE [LARGE SCALE GENOMIC DNA]</scope>
    <source>
        <strain evidence="1">CgM1</strain>
    </source>
</reference>
<comment type="caution">
    <text evidence="1">The sequence shown here is derived from an EMBL/GenBank/DDBJ whole genome shotgun (WGS) entry which is preliminary data.</text>
</comment>
<accession>A0AAV7HTB1</accession>
<dbReference type="AlphaFoldDB" id="A0AAV7HTB1"/>
<gene>
    <name evidence="1" type="ORF">KQX54_018661</name>
</gene>